<evidence type="ECO:0000259" key="2">
    <source>
        <dbReference type="PROSITE" id="PS50404"/>
    </source>
</evidence>
<dbReference type="NCBIfam" id="NF008731">
    <property type="entry name" value="PRK11752.1"/>
    <property type="match status" value="1"/>
</dbReference>
<gene>
    <name evidence="4" type="ORF">SU60_13115</name>
</gene>
<evidence type="ECO:0000313" key="5">
    <source>
        <dbReference type="Proteomes" id="UP000031977"/>
    </source>
</evidence>
<evidence type="ECO:0000256" key="1">
    <source>
        <dbReference type="SAM" id="MobiDB-lite"/>
    </source>
</evidence>
<feature type="region of interest" description="Disordered" evidence="1">
    <location>
        <begin position="1"/>
        <end position="26"/>
    </location>
</feature>
<dbReference type="InterPro" id="IPR036282">
    <property type="entry name" value="Glutathione-S-Trfase_C_sf"/>
</dbReference>
<feature type="domain" description="GST N-terminal" evidence="2">
    <location>
        <begin position="46"/>
        <end position="133"/>
    </location>
</feature>
<dbReference type="EMBL" id="JXOK01000049">
    <property type="protein sequence ID" value="KIN10550.1"/>
    <property type="molecule type" value="Genomic_DNA"/>
</dbReference>
<sequence length="286" mass="32333">MSEKQYTPPKVWKNEASSGNKWANINSPESGARFERELPKGEHPFQLYSLATPNGQKVTILFEELLALGIKEAEYDAYLINIGESDQFSSGFVEVNPNSKIPALVDKSGGETVNVFESASILVHLAEKFGKFLPSNGSARSQTFNWLFWAQGSAPFLGGGFGHFYAYADEKQEYPINRFAMEAKRQLDVLDKQLAKNTYVAGEEYTIADMAIWPWYGNLVLGKLYDAAEFLEVHAYENVVRWAKQIESREAVQRGIVVNKGWGEEWEQVPERHSAEDIDRVLQIRP</sequence>
<keyword evidence="5" id="KW-1185">Reference proteome</keyword>
<dbReference type="InterPro" id="IPR036249">
    <property type="entry name" value="Thioredoxin-like_sf"/>
</dbReference>
<accession>A0A0C3I6A4</accession>
<comment type="caution">
    <text evidence="4">The sequence shown here is derived from an EMBL/GenBank/DDBJ whole genome shotgun (WGS) entry which is preliminary data.</text>
</comment>
<dbReference type="SFLD" id="SFLDS00019">
    <property type="entry name" value="Glutathione_Transferase_(cytos"/>
    <property type="match status" value="1"/>
</dbReference>
<dbReference type="Gene3D" id="3.40.30.10">
    <property type="entry name" value="Glutaredoxin"/>
    <property type="match status" value="1"/>
</dbReference>
<dbReference type="OrthoDB" id="9803562at2"/>
<dbReference type="Proteomes" id="UP000031977">
    <property type="component" value="Unassembled WGS sequence"/>
</dbReference>
<evidence type="ECO:0000259" key="3">
    <source>
        <dbReference type="PROSITE" id="PS50405"/>
    </source>
</evidence>
<dbReference type="RefSeq" id="WP_041155894.1">
    <property type="nucleotide sequence ID" value="NZ_CBCRVP010000002.1"/>
</dbReference>
<organism evidence="4 5">
    <name type="scientific">Vibrio mytili</name>
    <dbReference type="NCBI Taxonomy" id="50718"/>
    <lineage>
        <taxon>Bacteria</taxon>
        <taxon>Pseudomonadati</taxon>
        <taxon>Pseudomonadota</taxon>
        <taxon>Gammaproteobacteria</taxon>
        <taxon>Vibrionales</taxon>
        <taxon>Vibrionaceae</taxon>
        <taxon>Vibrio</taxon>
    </lineage>
</organism>
<dbReference type="Pfam" id="PF13409">
    <property type="entry name" value="GST_N_2"/>
    <property type="match status" value="1"/>
</dbReference>
<name>A0A0C3I6A4_9VIBR</name>
<dbReference type="SFLD" id="SFLDG01151">
    <property type="entry name" value="Main.2:_Nu-like"/>
    <property type="match status" value="1"/>
</dbReference>
<dbReference type="Pfam" id="PF13410">
    <property type="entry name" value="GST_C_2"/>
    <property type="match status" value="1"/>
</dbReference>
<dbReference type="AlphaFoldDB" id="A0A0C3I6A4"/>
<dbReference type="STRING" id="50718.SU60_13115"/>
<dbReference type="SUPFAM" id="SSF47616">
    <property type="entry name" value="GST C-terminal domain-like"/>
    <property type="match status" value="1"/>
</dbReference>
<dbReference type="PROSITE" id="PS50404">
    <property type="entry name" value="GST_NTER"/>
    <property type="match status" value="1"/>
</dbReference>
<feature type="compositionally biased region" description="Polar residues" evidence="1">
    <location>
        <begin position="15"/>
        <end position="26"/>
    </location>
</feature>
<dbReference type="CDD" id="cd03048">
    <property type="entry name" value="GST_N_Ure2p_like"/>
    <property type="match status" value="1"/>
</dbReference>
<reference evidence="4 5" key="1">
    <citation type="submission" date="2015-01" db="EMBL/GenBank/DDBJ databases">
        <title>Draft genome of Vibrio mytili type strain CAIM 528.</title>
        <authorList>
            <person name="Gonzalez-Castillo A."/>
            <person name="Gomez-Gil B."/>
            <person name="Enciso-Ibarra J."/>
        </authorList>
    </citation>
    <scope>NUCLEOTIDE SEQUENCE [LARGE SCALE GENOMIC DNA]</scope>
    <source>
        <strain evidence="4 5">CAIM 528</strain>
    </source>
</reference>
<feature type="domain" description="GST C-terminal" evidence="3">
    <location>
        <begin position="139"/>
        <end position="272"/>
    </location>
</feature>
<evidence type="ECO:0000313" key="4">
    <source>
        <dbReference type="EMBL" id="KIN10550.1"/>
    </source>
</evidence>
<dbReference type="PANTHER" id="PTHR44051:SF22">
    <property type="entry name" value="DISULFIDE-BOND OXIDOREDUCTASE YGHU"/>
    <property type="match status" value="1"/>
</dbReference>
<dbReference type="PROSITE" id="PS50405">
    <property type="entry name" value="GST_CTER"/>
    <property type="match status" value="1"/>
</dbReference>
<dbReference type="Gene3D" id="1.20.1050.10">
    <property type="match status" value="1"/>
</dbReference>
<dbReference type="GO" id="GO:0016740">
    <property type="term" value="F:transferase activity"/>
    <property type="evidence" value="ECO:0007669"/>
    <property type="project" value="UniProtKB-KW"/>
</dbReference>
<dbReference type="CDD" id="cd10292">
    <property type="entry name" value="GST_C_YghU_like"/>
    <property type="match status" value="1"/>
</dbReference>
<dbReference type="InterPro" id="IPR004045">
    <property type="entry name" value="Glutathione_S-Trfase_N"/>
</dbReference>
<dbReference type="SFLD" id="SFLDG00358">
    <property type="entry name" value="Main_(cytGST)"/>
    <property type="match status" value="1"/>
</dbReference>
<dbReference type="SUPFAM" id="SSF52833">
    <property type="entry name" value="Thioredoxin-like"/>
    <property type="match status" value="1"/>
</dbReference>
<dbReference type="InterPro" id="IPR010987">
    <property type="entry name" value="Glutathione-S-Trfase_C-like"/>
</dbReference>
<proteinExistence type="predicted"/>
<protein>
    <submittedName>
        <fullName evidence="4">S-transferase</fullName>
    </submittedName>
</protein>
<dbReference type="PANTHER" id="PTHR44051">
    <property type="entry name" value="GLUTATHIONE S-TRANSFERASE-RELATED"/>
    <property type="match status" value="1"/>
</dbReference>
<keyword evidence="4" id="KW-0808">Transferase</keyword>
<dbReference type="InterPro" id="IPR040079">
    <property type="entry name" value="Glutathione_S-Trfase"/>
</dbReference>